<sequence>MFGEYAQVASYINQDGTQNRGGERGNSSYLPSYLLPMYQSTNPWQTGHDMSHDDFIIIAEFSEIEGPKPLMTIPRDGGSEFDKNAFSVKIMAVDHQTSTSGFSLSEDTQVILTDSGEFNVSAFVHHFALYDNEARGFVRPFCMAYVTTDQRYFKYGNKMVFVKDLEQHSSDLEYTKNCLIVNYRKAASDESITSPTDDRKYQDLNNIQTTLEEIRDILVILKPLLNDKRLENRFYTLEKRAWHDWNRPNKSDTMSLQENWFTDHTGTATAHYGSFHEKNENPLHLFDREKVYIPKLVETKRKKKFDRTLRSLHELCSWGAKEGMKKLRSIYEHFKRDGMILEIESNESCLLDSPSSVLSIGQCVTHNFLSNLSLRPADCSYLDINSKPIDITQRWSSLDTLESSMESFKSVVSLDSLRSAQSSDSFIIATDRFSDEDEMSRQKSVPRTDSNFSISSSHTDTDTVPSVYESFPNSPVKTADKTFLPGEISSTEDRKSSLSDSKSDTSKGFSENEDSGIHSENQNSIHSISVEESISENIQNNSIQTDNIRDEIKGSELSRVPSTSSQLSESSERLDGIINIGNSSGKIDVLDRSLSRQYSEPDDNTDTTHSSTDGIRCTFSPLLRKPRSGVYTLGDLLFNLRPGSPGIGIIHVLNKYSNLQFIINSILTGRIVLVIGTIKEELEVIKLVTALSLFLPQHRRKHNCILEWSSKPLRISDLSRIKLAGVCKSDKRSVDSNVKKYCTIIDVEKRVILAPNYQGVLINNIISKKKCFKTDADFIAYTHCWLMDIASKVFIFYHSFCLGSTKLLINSSTISSYKQQYCNSVKGFLTKLGIHDNDSPIIEYLTEVVKLIQLNITPNEDGSRVLPVALSYKPCQLYRC</sequence>
<proteinExistence type="inferred from homology"/>
<name>V4A8Y2_LOTGI</name>
<dbReference type="AlphaFoldDB" id="V4A8Y2"/>
<comment type="similarity">
    <text evidence="5">Belongs to the SMCR8 family.</text>
</comment>
<evidence type="ECO:0000256" key="2">
    <source>
        <dbReference type="ARBA" id="ARBA00022490"/>
    </source>
</evidence>
<evidence type="ECO:0000259" key="7">
    <source>
        <dbReference type="PROSITE" id="PS51834"/>
    </source>
</evidence>
<dbReference type="GO" id="GO:0005737">
    <property type="term" value="C:cytoplasm"/>
    <property type="evidence" value="ECO:0007669"/>
    <property type="project" value="UniProtKB-SubCell"/>
</dbReference>
<feature type="region of interest" description="Disordered" evidence="6">
    <location>
        <begin position="552"/>
        <end position="571"/>
    </location>
</feature>
<dbReference type="OMA" id="EIYAYVH"/>
<protein>
    <recommendedName>
        <fullName evidence="7">UDENN FLCN/SMCR8-type domain-containing protein</fullName>
    </recommendedName>
</protein>
<evidence type="ECO:0000256" key="5">
    <source>
        <dbReference type="ARBA" id="ARBA00038137"/>
    </source>
</evidence>
<dbReference type="GO" id="GO:0005085">
    <property type="term" value="F:guanyl-nucleotide exchange factor activity"/>
    <property type="evidence" value="ECO:0007669"/>
    <property type="project" value="UniProtKB-KW"/>
</dbReference>
<evidence type="ECO:0000313" key="9">
    <source>
        <dbReference type="Proteomes" id="UP000030746"/>
    </source>
</evidence>
<dbReference type="STRING" id="225164.V4A8Y2"/>
<dbReference type="GO" id="GO:0006914">
    <property type="term" value="P:autophagy"/>
    <property type="evidence" value="ECO:0007669"/>
    <property type="project" value="UniProtKB-KW"/>
</dbReference>
<keyword evidence="2" id="KW-0963">Cytoplasm</keyword>
<organism evidence="8 9">
    <name type="scientific">Lottia gigantea</name>
    <name type="common">Giant owl limpet</name>
    <dbReference type="NCBI Taxonomy" id="225164"/>
    <lineage>
        <taxon>Eukaryota</taxon>
        <taxon>Metazoa</taxon>
        <taxon>Spiralia</taxon>
        <taxon>Lophotrochozoa</taxon>
        <taxon>Mollusca</taxon>
        <taxon>Gastropoda</taxon>
        <taxon>Patellogastropoda</taxon>
        <taxon>Lottioidea</taxon>
        <taxon>Lottiidae</taxon>
        <taxon>Lottia</taxon>
    </lineage>
</organism>
<accession>V4A8Y2</accession>
<evidence type="ECO:0000256" key="4">
    <source>
        <dbReference type="ARBA" id="ARBA00023006"/>
    </source>
</evidence>
<dbReference type="CTD" id="20249006"/>
<evidence type="ECO:0000313" key="8">
    <source>
        <dbReference type="EMBL" id="ESO93217.1"/>
    </source>
</evidence>
<dbReference type="PANTHER" id="PTHR31334:SF1">
    <property type="entry name" value="GUANINE NUCLEOTIDE EXCHANGE PROTEIN SMCR8"/>
    <property type="match status" value="1"/>
</dbReference>
<gene>
    <name evidence="8" type="ORF">LOTGIDRAFT_232675</name>
</gene>
<dbReference type="GeneID" id="20249006"/>
<dbReference type="RefSeq" id="XP_009055921.1">
    <property type="nucleotide sequence ID" value="XM_009057673.1"/>
</dbReference>
<dbReference type="EMBL" id="KB201931">
    <property type="protein sequence ID" value="ESO93217.1"/>
    <property type="molecule type" value="Genomic_DNA"/>
</dbReference>
<feature type="compositionally biased region" description="Basic and acidic residues" evidence="6">
    <location>
        <begin position="491"/>
        <end position="505"/>
    </location>
</feature>
<feature type="domain" description="UDENN FLCN/SMCR8-type" evidence="7">
    <location>
        <begin position="46"/>
        <end position="850"/>
    </location>
</feature>
<dbReference type="HOGENOM" id="CLU_013891_0_0_1"/>
<reference evidence="8" key="1">
    <citation type="journal article" date="2013" name="Nature">
        <title>Insights into bilaterian evolution from three spiralian genomes.</title>
        <authorList>
            <person name="Simakov O."/>
            <person name="Marletaz F."/>
            <person name="Cho S.J."/>
            <person name="Edsinger-Gonzales E."/>
            <person name="Havlak P."/>
            <person name="Hellsten U."/>
            <person name="Kuo D.H."/>
            <person name="Larsson T."/>
            <person name="Lv J."/>
            <person name="Arendt D."/>
            <person name="Savage R."/>
            <person name="Osoegawa K."/>
            <person name="de Jong P."/>
            <person name="Grimwood J."/>
            <person name="Chapman J.A."/>
            <person name="Shapiro H."/>
            <person name="Aerts A."/>
            <person name="Otillar R.P."/>
            <person name="Terry A.Y."/>
            <person name="Boore J.L."/>
            <person name="Grigoriev I.V."/>
            <person name="Lindberg D.R."/>
            <person name="Seaver E.C."/>
            <person name="Weisblat D.A."/>
            <person name="Putnam N.H."/>
            <person name="Rokhsar D.S."/>
        </authorList>
    </citation>
    <scope>NUCLEOTIDE SEQUENCE [LARGE SCALE GENOMIC DNA]</scope>
</reference>
<feature type="compositionally biased region" description="Polar residues" evidence="6">
    <location>
        <begin position="442"/>
        <end position="464"/>
    </location>
</feature>
<comment type="subcellular location">
    <subcellularLocation>
        <location evidence="1">Cytoplasm</location>
    </subcellularLocation>
</comment>
<evidence type="ECO:0000256" key="1">
    <source>
        <dbReference type="ARBA" id="ARBA00004496"/>
    </source>
</evidence>
<dbReference type="KEGG" id="lgi:LOTGIDRAFT_232675"/>
<dbReference type="OrthoDB" id="2289278at2759"/>
<evidence type="ECO:0000256" key="3">
    <source>
        <dbReference type="ARBA" id="ARBA00022658"/>
    </source>
</evidence>
<dbReference type="InterPro" id="IPR037521">
    <property type="entry name" value="FLCN/SMCR8_DENN"/>
</dbReference>
<evidence type="ECO:0000256" key="6">
    <source>
        <dbReference type="SAM" id="MobiDB-lite"/>
    </source>
</evidence>
<keyword evidence="4" id="KW-0072">Autophagy</keyword>
<keyword evidence="9" id="KW-1185">Reference proteome</keyword>
<dbReference type="Proteomes" id="UP000030746">
    <property type="component" value="Unassembled WGS sequence"/>
</dbReference>
<dbReference type="GO" id="GO:0032045">
    <property type="term" value="C:guanyl-nucleotide exchange factor complex"/>
    <property type="evidence" value="ECO:0007669"/>
    <property type="project" value="TreeGrafter"/>
</dbReference>
<dbReference type="PANTHER" id="PTHR31334">
    <property type="entry name" value="SMITH-MAGENIS SYNDROME REGION GENE 8 PROTEIN"/>
    <property type="match status" value="1"/>
</dbReference>
<keyword evidence="3" id="KW-0344">Guanine-nucleotide releasing factor</keyword>
<feature type="region of interest" description="Disordered" evidence="6">
    <location>
        <begin position="437"/>
        <end position="523"/>
    </location>
</feature>
<dbReference type="PROSITE" id="PS51834">
    <property type="entry name" value="DENN_FLCN_SMCR8"/>
    <property type="match status" value="1"/>
</dbReference>